<comment type="caution">
    <text evidence="7">The sequence shown here is derived from an EMBL/GenBank/DDBJ whole genome shotgun (WGS) entry which is preliminary data.</text>
</comment>
<dbReference type="RefSeq" id="WP_183410912.1">
    <property type="nucleotide sequence ID" value="NZ_JACHWY010000002.1"/>
</dbReference>
<dbReference type="AlphaFoldDB" id="A0A7W4Z6F1"/>
<keyword evidence="8" id="KW-1185">Reference proteome</keyword>
<dbReference type="GO" id="GO:0005840">
    <property type="term" value="C:ribosome"/>
    <property type="evidence" value="ECO:0007669"/>
    <property type="project" value="UniProtKB-KW"/>
</dbReference>
<comment type="subcellular location">
    <subcellularLocation>
        <location evidence="6">Cytoplasm</location>
    </subcellularLocation>
</comment>
<dbReference type="PANTHER" id="PTHR43648">
    <property type="entry name" value="ELECTRON TRANSFER FLAVOPROTEIN BETA SUBUNIT LYSINE METHYLTRANSFERASE"/>
    <property type="match status" value="1"/>
</dbReference>
<keyword evidence="3 6" id="KW-0489">Methyltransferase</keyword>
<evidence type="ECO:0000256" key="1">
    <source>
        <dbReference type="ARBA" id="ARBA00009741"/>
    </source>
</evidence>
<dbReference type="GO" id="GO:0032259">
    <property type="term" value="P:methylation"/>
    <property type="evidence" value="ECO:0007669"/>
    <property type="project" value="UniProtKB-KW"/>
</dbReference>
<dbReference type="EMBL" id="JACHWY010000002">
    <property type="protein sequence ID" value="MBB3048152.1"/>
    <property type="molecule type" value="Genomic_DNA"/>
</dbReference>
<dbReference type="Proteomes" id="UP000537130">
    <property type="component" value="Unassembled WGS sequence"/>
</dbReference>
<feature type="binding site" evidence="6">
    <location>
        <position position="187"/>
    </location>
    <ligand>
        <name>S-adenosyl-L-methionine</name>
        <dbReference type="ChEBI" id="CHEBI:59789"/>
    </ligand>
</feature>
<proteinExistence type="inferred from homology"/>
<dbReference type="InterPro" id="IPR050078">
    <property type="entry name" value="Ribosomal_L11_MeTrfase_PrmA"/>
</dbReference>
<dbReference type="CDD" id="cd02440">
    <property type="entry name" value="AdoMet_MTases"/>
    <property type="match status" value="1"/>
</dbReference>
<keyword evidence="7" id="KW-0689">Ribosomal protein</keyword>
<dbReference type="GO" id="GO:0005829">
    <property type="term" value="C:cytosol"/>
    <property type="evidence" value="ECO:0007669"/>
    <property type="project" value="TreeGrafter"/>
</dbReference>
<evidence type="ECO:0000256" key="4">
    <source>
        <dbReference type="ARBA" id="ARBA00022679"/>
    </source>
</evidence>
<comment type="similarity">
    <text evidence="1 6">Belongs to the methyltransferase superfamily. PrmA family.</text>
</comment>
<dbReference type="PANTHER" id="PTHR43648:SF1">
    <property type="entry name" value="ELECTRON TRANSFER FLAVOPROTEIN BETA SUBUNIT LYSINE METHYLTRANSFERASE"/>
    <property type="match status" value="1"/>
</dbReference>
<dbReference type="EC" id="2.1.1.-" evidence="6"/>
<feature type="binding site" evidence="6">
    <location>
        <position position="230"/>
    </location>
    <ligand>
        <name>S-adenosyl-L-methionine</name>
        <dbReference type="ChEBI" id="CHEBI:59789"/>
    </ligand>
</feature>
<gene>
    <name evidence="6" type="primary">prmA</name>
    <name evidence="7" type="ORF">FHR99_002418</name>
</gene>
<evidence type="ECO:0000256" key="2">
    <source>
        <dbReference type="ARBA" id="ARBA00022490"/>
    </source>
</evidence>
<dbReference type="SUPFAM" id="SSF53335">
    <property type="entry name" value="S-adenosyl-L-methionine-dependent methyltransferases"/>
    <property type="match status" value="1"/>
</dbReference>
<feature type="binding site" evidence="6">
    <location>
        <position position="165"/>
    </location>
    <ligand>
        <name>S-adenosyl-L-methionine</name>
        <dbReference type="ChEBI" id="CHEBI:59789"/>
    </ligand>
</feature>
<dbReference type="Pfam" id="PF06325">
    <property type="entry name" value="PrmA"/>
    <property type="match status" value="1"/>
</dbReference>
<keyword evidence="2 6" id="KW-0963">Cytoplasm</keyword>
<comment type="catalytic activity">
    <reaction evidence="6">
        <text>L-lysyl-[protein] + 3 S-adenosyl-L-methionine = N(6),N(6),N(6)-trimethyl-L-lysyl-[protein] + 3 S-adenosyl-L-homocysteine + 3 H(+)</text>
        <dbReference type="Rhea" id="RHEA:54192"/>
        <dbReference type="Rhea" id="RHEA-COMP:9752"/>
        <dbReference type="Rhea" id="RHEA-COMP:13826"/>
        <dbReference type="ChEBI" id="CHEBI:15378"/>
        <dbReference type="ChEBI" id="CHEBI:29969"/>
        <dbReference type="ChEBI" id="CHEBI:57856"/>
        <dbReference type="ChEBI" id="CHEBI:59789"/>
        <dbReference type="ChEBI" id="CHEBI:61961"/>
    </reaction>
</comment>
<name>A0A7W4Z6F1_9GAMM</name>
<dbReference type="InterPro" id="IPR029063">
    <property type="entry name" value="SAM-dependent_MTases_sf"/>
</dbReference>
<comment type="function">
    <text evidence="6">Methylates ribosomal protein L11.</text>
</comment>
<sequence>MPWLQLKLDADRDNAEPLEDVLLELGAAAVTLEDNADQPLYEPGLNERPVWNMTRVTGLFDAAEDMDALVESLTRKFPAPLPAHRIEILEDKDWEREWMTHFQPIQCGERLWICPSWREPIDPDAVNLLLDPGLAFGTGTHPTTFLCLQWLDSQDLSDCHVVDYGCGSGILGIAALLLGARHVTAIDNDPQALIATRDNLERNHLTEERLDCHLPDKADRTGKADVVIANILAGPLMELAPRLAAYLDSGGRIALSGILTEQAETLRKHYSEWFDNLAIVSKDDWCCISGVRNARFQQKS</sequence>
<evidence type="ECO:0000313" key="7">
    <source>
        <dbReference type="EMBL" id="MBB3048152.1"/>
    </source>
</evidence>
<protein>
    <recommendedName>
        <fullName evidence="6">Ribosomal protein L11 methyltransferase</fullName>
        <shortName evidence="6">L11 Mtase</shortName>
        <ecNumber evidence="6">2.1.1.-</ecNumber>
    </recommendedName>
</protein>
<feature type="binding site" evidence="6">
    <location>
        <position position="144"/>
    </location>
    <ligand>
        <name>S-adenosyl-L-methionine</name>
        <dbReference type="ChEBI" id="CHEBI:59789"/>
    </ligand>
</feature>
<dbReference type="HAMAP" id="MF_00735">
    <property type="entry name" value="Methyltr_PrmA"/>
    <property type="match status" value="1"/>
</dbReference>
<organism evidence="7 8">
    <name type="scientific">Litorivivens lipolytica</name>
    <dbReference type="NCBI Taxonomy" id="1524264"/>
    <lineage>
        <taxon>Bacteria</taxon>
        <taxon>Pseudomonadati</taxon>
        <taxon>Pseudomonadota</taxon>
        <taxon>Gammaproteobacteria</taxon>
        <taxon>Litorivivens</taxon>
    </lineage>
</organism>
<dbReference type="InterPro" id="IPR004498">
    <property type="entry name" value="Ribosomal_PrmA_MeTrfase"/>
</dbReference>
<evidence type="ECO:0000256" key="6">
    <source>
        <dbReference type="HAMAP-Rule" id="MF_00735"/>
    </source>
</evidence>
<dbReference type="Gene3D" id="3.40.50.150">
    <property type="entry name" value="Vaccinia Virus protein VP39"/>
    <property type="match status" value="1"/>
</dbReference>
<evidence type="ECO:0000313" key="8">
    <source>
        <dbReference type="Proteomes" id="UP000537130"/>
    </source>
</evidence>
<dbReference type="NCBIfam" id="TIGR00406">
    <property type="entry name" value="prmA"/>
    <property type="match status" value="1"/>
</dbReference>
<dbReference type="PIRSF" id="PIRSF000401">
    <property type="entry name" value="RPL11_MTase"/>
    <property type="match status" value="1"/>
</dbReference>
<dbReference type="GO" id="GO:0016279">
    <property type="term" value="F:protein-lysine N-methyltransferase activity"/>
    <property type="evidence" value="ECO:0007669"/>
    <property type="project" value="TreeGrafter"/>
</dbReference>
<evidence type="ECO:0000256" key="5">
    <source>
        <dbReference type="ARBA" id="ARBA00022691"/>
    </source>
</evidence>
<keyword evidence="5 6" id="KW-0949">S-adenosyl-L-methionine</keyword>
<accession>A0A7W4Z6F1</accession>
<evidence type="ECO:0000256" key="3">
    <source>
        <dbReference type="ARBA" id="ARBA00022603"/>
    </source>
</evidence>
<keyword evidence="4 6" id="KW-0808">Transferase</keyword>
<reference evidence="7 8" key="1">
    <citation type="submission" date="2020-08" db="EMBL/GenBank/DDBJ databases">
        <title>Genomic Encyclopedia of Type Strains, Phase III (KMG-III): the genomes of soil and plant-associated and newly described type strains.</title>
        <authorList>
            <person name="Whitman W."/>
        </authorList>
    </citation>
    <scope>NUCLEOTIDE SEQUENCE [LARGE SCALE GENOMIC DNA]</scope>
    <source>
        <strain evidence="7 8">CECT 8654</strain>
    </source>
</reference>
<keyword evidence="7" id="KW-0687">Ribonucleoprotein</keyword>